<accession>A0A829BJW6</accession>
<protein>
    <submittedName>
        <fullName evidence="2">Uncharacterized protein</fullName>
    </submittedName>
</protein>
<keyword evidence="1" id="KW-0472">Membrane</keyword>
<dbReference type="AlphaFoldDB" id="A0A829BJW6"/>
<name>A0A829BJW6_STRMG</name>
<proteinExistence type="predicted"/>
<dbReference type="NCBIfam" id="NF040909">
    <property type="entry name" value="OadG_rel_small"/>
    <property type="match status" value="1"/>
</dbReference>
<keyword evidence="1" id="KW-0812">Transmembrane</keyword>
<evidence type="ECO:0000313" key="3">
    <source>
        <dbReference type="Proteomes" id="UP000011676"/>
    </source>
</evidence>
<gene>
    <name evidence="2" type="ORF">SMU82_08857</name>
</gene>
<dbReference type="Proteomes" id="UP000011676">
    <property type="component" value="Unassembled WGS sequence"/>
</dbReference>
<keyword evidence="1" id="KW-1133">Transmembrane helix</keyword>
<reference evidence="2 3" key="1">
    <citation type="journal article" date="2013" name="Mol. Biol. Evol.">
        <title>Evolutionary and population genomics of the cavity causing bacteria Streptococcus mutans.</title>
        <authorList>
            <person name="Cornejo O.E."/>
            <person name="Lefebure T."/>
            <person name="Pavinski Bitar P.D."/>
            <person name="Lang P."/>
            <person name="Richards V.P."/>
            <person name="Eilertson K."/>
            <person name="Do T."/>
            <person name="Beighton D."/>
            <person name="Zeng L."/>
            <person name="Ahn S.J."/>
            <person name="Burne R.A."/>
            <person name="Siepel A."/>
            <person name="Bustamante C.D."/>
            <person name="Stanhope M.J."/>
        </authorList>
    </citation>
    <scope>NUCLEOTIDE SEQUENCE [LARGE SCALE GENOMIC DNA]</scope>
    <source>
        <strain evidence="2 3">SM6</strain>
    </source>
</reference>
<comment type="caution">
    <text evidence="2">The sequence shown here is derived from an EMBL/GenBank/DDBJ whole genome shotgun (WGS) entry which is preliminary data.</text>
</comment>
<evidence type="ECO:0000256" key="1">
    <source>
        <dbReference type="SAM" id="Phobius"/>
    </source>
</evidence>
<feature type="transmembrane region" description="Helical" evidence="1">
    <location>
        <begin position="33"/>
        <end position="56"/>
    </location>
</feature>
<evidence type="ECO:0000313" key="2">
    <source>
        <dbReference type="EMBL" id="EMC22225.1"/>
    </source>
</evidence>
<sequence length="63" mass="7078">MAYFCHSLAKNTTEKKKDKKDMNTNDLLQAFELMGLGMAGVFIVLGILYIVAELLIKIFPVNN</sequence>
<dbReference type="EMBL" id="AHSR01000044">
    <property type="protein sequence ID" value="EMC22225.1"/>
    <property type="molecule type" value="Genomic_DNA"/>
</dbReference>
<organism evidence="2 3">
    <name type="scientific">Streptococcus mutans SM6</name>
    <dbReference type="NCBI Taxonomy" id="857119"/>
    <lineage>
        <taxon>Bacteria</taxon>
        <taxon>Bacillati</taxon>
        <taxon>Bacillota</taxon>
        <taxon>Bacilli</taxon>
        <taxon>Lactobacillales</taxon>
        <taxon>Streptococcaceae</taxon>
        <taxon>Streptococcus</taxon>
    </lineage>
</organism>